<evidence type="ECO:0000313" key="3">
    <source>
        <dbReference type="Proteomes" id="UP001139179"/>
    </source>
</evidence>
<keyword evidence="1" id="KW-1133">Transmembrane helix</keyword>
<dbReference type="Pfam" id="PF11877">
    <property type="entry name" value="DUF3397"/>
    <property type="match status" value="1"/>
</dbReference>
<name>A0A9X2IN63_9BACI</name>
<comment type="caution">
    <text evidence="2">The sequence shown here is derived from an EMBL/GenBank/DDBJ whole genome shotgun (WGS) entry which is preliminary data.</text>
</comment>
<proteinExistence type="predicted"/>
<reference evidence="2" key="1">
    <citation type="submission" date="2022-05" db="EMBL/GenBank/DDBJ databases">
        <title>Comparative Genomics of Spacecraft Associated Microbes.</title>
        <authorList>
            <person name="Tran M.T."/>
            <person name="Wright A."/>
            <person name="Seuylemezian A."/>
            <person name="Eisen J."/>
            <person name="Coil D."/>
        </authorList>
    </citation>
    <scope>NUCLEOTIDE SEQUENCE</scope>
    <source>
        <strain evidence="2">214.1.1</strain>
    </source>
</reference>
<dbReference type="InterPro" id="IPR016945">
    <property type="entry name" value="UCP030092"/>
</dbReference>
<keyword evidence="1" id="KW-0472">Membrane</keyword>
<sequence length="124" mass="14577">MLSWFIATIITLPLLGWYVLYLITVKITRKKARAMRVASDGSVVLFMAAVYFIMYELWGRSFLWMILAIFFFIALVFTWLHWQASGDIYTRKLLKGIWRVNFLLFFVLYLVLSGYGLLSRLISS</sequence>
<feature type="transmembrane region" description="Helical" evidence="1">
    <location>
        <begin position="37"/>
        <end position="55"/>
    </location>
</feature>
<dbReference type="PIRSF" id="PIRSF030092">
    <property type="entry name" value="UCP030092"/>
    <property type="match status" value="1"/>
</dbReference>
<gene>
    <name evidence="2" type="ORF">M3202_03280</name>
</gene>
<evidence type="ECO:0000256" key="1">
    <source>
        <dbReference type="SAM" id="Phobius"/>
    </source>
</evidence>
<dbReference type="Proteomes" id="UP001139179">
    <property type="component" value="Unassembled WGS sequence"/>
</dbReference>
<protein>
    <submittedName>
        <fullName evidence="2">DUF3397 domain-containing protein</fullName>
    </submittedName>
</protein>
<organism evidence="2 3">
    <name type="scientific">Halalkalibacter oceani</name>
    <dbReference type="NCBI Taxonomy" id="1653776"/>
    <lineage>
        <taxon>Bacteria</taxon>
        <taxon>Bacillati</taxon>
        <taxon>Bacillota</taxon>
        <taxon>Bacilli</taxon>
        <taxon>Bacillales</taxon>
        <taxon>Bacillaceae</taxon>
        <taxon>Halalkalibacter</taxon>
    </lineage>
</organism>
<dbReference type="EMBL" id="JAMBOL010000002">
    <property type="protein sequence ID" value="MCM3713092.1"/>
    <property type="molecule type" value="Genomic_DNA"/>
</dbReference>
<accession>A0A9X2IN63</accession>
<keyword evidence="1" id="KW-0812">Transmembrane</keyword>
<feature type="transmembrane region" description="Helical" evidence="1">
    <location>
        <begin position="102"/>
        <end position="122"/>
    </location>
</feature>
<dbReference type="AlphaFoldDB" id="A0A9X2IN63"/>
<evidence type="ECO:0000313" key="2">
    <source>
        <dbReference type="EMBL" id="MCM3713092.1"/>
    </source>
</evidence>
<keyword evidence="3" id="KW-1185">Reference proteome</keyword>
<feature type="transmembrane region" description="Helical" evidence="1">
    <location>
        <begin position="6"/>
        <end position="25"/>
    </location>
</feature>
<dbReference type="RefSeq" id="WP_251222229.1">
    <property type="nucleotide sequence ID" value="NZ_JAMBOL010000002.1"/>
</dbReference>
<feature type="transmembrane region" description="Helical" evidence="1">
    <location>
        <begin position="61"/>
        <end position="82"/>
    </location>
</feature>
<dbReference type="InterPro" id="IPR024515">
    <property type="entry name" value="DUF3397"/>
</dbReference>